<proteinExistence type="predicted"/>
<dbReference type="AlphaFoldDB" id="Q9ZBL9"/>
<evidence type="ECO:0000313" key="1">
    <source>
        <dbReference type="EMBL" id="CAA22702.1"/>
    </source>
</evidence>
<accession>Q9ZBL9</accession>
<reference evidence="1" key="1">
    <citation type="journal article" date="1993" name="Mol. Microbiol.">
        <title>Use of an ordered cosmid library to deduce the genomic organization of Mycobacterium leprae.</title>
        <authorList>
            <person name="Eiglmeier K."/>
            <person name="Honore N."/>
            <person name="Woods S.A."/>
            <person name="Caudron B."/>
            <person name="Cole S.T."/>
        </authorList>
    </citation>
    <scope>NUCLEOTIDE SEQUENCE</scope>
</reference>
<sequence>MPARRCACRSVTTCLNGATAPEGISQTTVYSWASEINEVCDAHKLRSWKGVLGLPKTPHLETLRECSSVLTTVIPQLEFARWMHAIEVLNAR</sequence>
<gene>
    <name evidence="1" type="primary">MLCB1450.18</name>
</gene>
<dbReference type="PIR" id="T44734">
    <property type="entry name" value="T44734"/>
</dbReference>
<protein>
    <submittedName>
        <fullName evidence="1">Uncharacterized protein MLCB1450.18</fullName>
    </submittedName>
</protein>
<name>Q9ZBL9_MYCLR</name>
<organism evidence="1">
    <name type="scientific">Mycobacterium leprae</name>
    <dbReference type="NCBI Taxonomy" id="1769"/>
    <lineage>
        <taxon>Bacteria</taxon>
        <taxon>Bacillati</taxon>
        <taxon>Actinomycetota</taxon>
        <taxon>Actinomycetes</taxon>
        <taxon>Mycobacteriales</taxon>
        <taxon>Mycobacteriaceae</taxon>
        <taxon>Mycobacterium</taxon>
    </lineage>
</organism>
<reference evidence="1" key="2">
    <citation type="submission" date="1998-01" db="EMBL/GenBank/DDBJ databases">
        <authorList>
            <person name="James K.D."/>
            <person name="Parkhill J."/>
            <person name="Barrell B.G."/>
            <person name="Rajandream M.A."/>
        </authorList>
    </citation>
    <scope>NUCLEOTIDE SEQUENCE</scope>
</reference>
<reference evidence="1" key="3">
    <citation type="submission" date="1999-01" db="EMBL/GenBank/DDBJ databases">
        <authorList>
            <person name="Brown D."/>
            <person name="Churcher C.M."/>
        </authorList>
    </citation>
    <scope>NUCLEOTIDE SEQUENCE</scope>
</reference>
<dbReference type="EMBL" id="AL035159">
    <property type="protein sequence ID" value="CAA22702.1"/>
    <property type="molecule type" value="Genomic_DNA"/>
</dbReference>